<comment type="function">
    <text evidence="5">Component of the eukaryotic translation initiation factor 3 (eIF-3) complex, which is involved in protein synthesis of a specialized repertoire of mRNAs and, together with other initiation factors, stimulates binding of mRNA and methionyl-tRNAi to the 40S ribosome. The eIF-3 complex specifically targets and initiates translation of a subset of mRNAs involved in cell proliferation.</text>
</comment>
<evidence type="ECO:0000256" key="6">
    <source>
        <dbReference type="SAM" id="MobiDB-lite"/>
    </source>
</evidence>
<dbReference type="InterPro" id="IPR027528">
    <property type="entry name" value="eIF3m"/>
</dbReference>
<feature type="region of interest" description="Disordered" evidence="6">
    <location>
        <begin position="605"/>
        <end position="658"/>
    </location>
</feature>
<gene>
    <name evidence="9" type="ORF">BO94DRAFT_626786</name>
</gene>
<dbReference type="GO" id="GO:0003743">
    <property type="term" value="F:translation initiation factor activity"/>
    <property type="evidence" value="ECO:0007669"/>
    <property type="project" value="UniProtKB-UniRule"/>
</dbReference>
<dbReference type="PANTHER" id="PTHR15350">
    <property type="entry name" value="COP9 SIGNALOSOME COMPLEX SUBUNIT 7/DENDRITIC CELL PROTEIN GA17"/>
    <property type="match status" value="1"/>
</dbReference>
<evidence type="ECO:0000256" key="2">
    <source>
        <dbReference type="ARBA" id="ARBA00022490"/>
    </source>
</evidence>
<comment type="similarity">
    <text evidence="1">Belongs to the CSN7/EIF3M family. CSN7 subfamily.</text>
</comment>
<dbReference type="InterPro" id="IPR045237">
    <property type="entry name" value="COPS7/eIF3m"/>
</dbReference>
<feature type="compositionally biased region" description="Low complexity" evidence="6">
    <location>
        <begin position="632"/>
        <end position="658"/>
    </location>
</feature>
<dbReference type="RefSeq" id="XP_025464364.1">
    <property type="nucleotide sequence ID" value="XM_025617375.1"/>
</dbReference>
<name>A0A317VVX7_9EURO</name>
<dbReference type="PROSITE" id="PS50250">
    <property type="entry name" value="PCI"/>
    <property type="match status" value="1"/>
</dbReference>
<feature type="chain" id="PRO_5016349493" description="Eukaryotic translation initiation factor 3 subunit M" evidence="7">
    <location>
        <begin position="16"/>
        <end position="658"/>
    </location>
</feature>
<comment type="subunit">
    <text evidence="5">Component of the eukaryotic translation initiation factor 3 (eIF-3) complex.</text>
</comment>
<keyword evidence="3 5" id="KW-0396">Initiation factor</keyword>
<dbReference type="STRING" id="1450535.A0A317VVX7"/>
<dbReference type="InterPro" id="IPR000717">
    <property type="entry name" value="PCI_dom"/>
</dbReference>
<dbReference type="Pfam" id="PF18005">
    <property type="entry name" value="eIF3m_C_helix"/>
    <property type="match status" value="1"/>
</dbReference>
<dbReference type="GO" id="GO:0033290">
    <property type="term" value="C:eukaryotic 48S preinitiation complex"/>
    <property type="evidence" value="ECO:0007669"/>
    <property type="project" value="UniProtKB-UniRule"/>
</dbReference>
<comment type="caution">
    <text evidence="9">The sequence shown here is derived from an EMBL/GenBank/DDBJ whole genome shotgun (WGS) entry which is preliminary data.</text>
</comment>
<dbReference type="OrthoDB" id="10267031at2759"/>
<protein>
    <recommendedName>
        <fullName evidence="5">Eukaryotic translation initiation factor 3 subunit M</fullName>
        <shortName evidence="5">eIF3m</shortName>
    </recommendedName>
</protein>
<dbReference type="SMART" id="SM00088">
    <property type="entry name" value="PINT"/>
    <property type="match status" value="1"/>
</dbReference>
<keyword evidence="4 5" id="KW-0648">Protein biosynthesis</keyword>
<dbReference type="InterPro" id="IPR056124">
    <property type="entry name" value="DUF7707"/>
</dbReference>
<dbReference type="InterPro" id="IPR040750">
    <property type="entry name" value="eIF3m_C_helix"/>
</dbReference>
<evidence type="ECO:0000256" key="7">
    <source>
        <dbReference type="SAM" id="SignalP"/>
    </source>
</evidence>
<evidence type="ECO:0000256" key="1">
    <source>
        <dbReference type="ARBA" id="ARBA00008482"/>
    </source>
</evidence>
<sequence>MLPLVLMSLAAVATASSNYTLPSNFNISAVSYTDRSSWCTAERNSCPEICGGVAISNSCDPSTLDFSCTCSNGSTADVAEYTQTIPFFVCEETYAQCIQASTSLDEQEECQSTREKDCGTLNASAVSTESSTTTTATSLTTATSTASSSSDKSTTATSTTSSTSSSSTSNAAVRLAQEHATGLLATVLFVGLRLGSFTELADEFAQYIDALRKPEAASSLQTEISPLLQPLREQEQSDAEPDRKQRDEVLKKLVSAAVVLNSAPEKEIISAYNLLVHLVHQASDPDMFLSRICTYLAKPISSPQFGASLAISILSTIFNTLAPSDCSRYHVLLATVAVIRQSGSSIAFDALKSQLSTQLPGWLAAWELDADEAQRLHLAIADAAQASGDPELAQTHVVQALQTIPAANASAPEARELAVRALTSALTHPAVFDFTPLTASDAVQALRTSDNTLFELLEIFTADTLDAYDAFVTATPLADISGGVLAEAGEALQNKMRLLTLASLAASTPSRSLPYETIATALRVPATDVEKWVIDTIRAGLVEGKLSQLRSEFLVHRATYRVFGEKQWAEVQGRLMVWRRSLEQVLGVVRSERERFVREGLQAAQAAEEAAQGKGNDKSKGSDRRRHGNNNSSSSSQQQQQPAAVAPASAPVEAVTAE</sequence>
<reference evidence="9 10" key="1">
    <citation type="submission" date="2016-12" db="EMBL/GenBank/DDBJ databases">
        <title>The genomes of Aspergillus section Nigri reveals drivers in fungal speciation.</title>
        <authorList>
            <consortium name="DOE Joint Genome Institute"/>
            <person name="Vesth T.C."/>
            <person name="Nybo J."/>
            <person name="Theobald S."/>
            <person name="Brandl J."/>
            <person name="Frisvad J.C."/>
            <person name="Nielsen K.F."/>
            <person name="Lyhne E.K."/>
            <person name="Kogle M.E."/>
            <person name="Kuo A."/>
            <person name="Riley R."/>
            <person name="Clum A."/>
            <person name="Nolan M."/>
            <person name="Lipzen A."/>
            <person name="Salamov A."/>
            <person name="Henrissat B."/>
            <person name="Wiebenga A."/>
            <person name="De Vries R.P."/>
            <person name="Grigoriev I.V."/>
            <person name="Mortensen U.H."/>
            <person name="Andersen M.R."/>
            <person name="Baker S.E."/>
        </authorList>
    </citation>
    <scope>NUCLEOTIDE SEQUENCE [LARGE SCALE GENOMIC DNA]</scope>
    <source>
        <strain evidence="9 10">CBS 115572</strain>
    </source>
</reference>
<evidence type="ECO:0000256" key="4">
    <source>
        <dbReference type="ARBA" id="ARBA00022917"/>
    </source>
</evidence>
<feature type="signal peptide" evidence="7">
    <location>
        <begin position="1"/>
        <end position="15"/>
    </location>
</feature>
<feature type="region of interest" description="Disordered" evidence="6">
    <location>
        <begin position="226"/>
        <end position="246"/>
    </location>
</feature>
<evidence type="ECO:0000313" key="9">
    <source>
        <dbReference type="EMBL" id="PWY77177.1"/>
    </source>
</evidence>
<dbReference type="Proteomes" id="UP000246702">
    <property type="component" value="Unassembled WGS sequence"/>
</dbReference>
<dbReference type="GO" id="GO:0001732">
    <property type="term" value="P:formation of cytoplasmic translation initiation complex"/>
    <property type="evidence" value="ECO:0007669"/>
    <property type="project" value="UniProtKB-UniRule"/>
</dbReference>
<dbReference type="EMBL" id="MSFK01000026">
    <property type="protein sequence ID" value="PWY77177.1"/>
    <property type="molecule type" value="Genomic_DNA"/>
</dbReference>
<dbReference type="PANTHER" id="PTHR15350:SF2">
    <property type="entry name" value="EUKARYOTIC TRANSLATION INITIATION FACTOR 3 SUBUNIT M"/>
    <property type="match status" value="1"/>
</dbReference>
<keyword evidence="7" id="KW-0732">Signal</keyword>
<feature type="region of interest" description="Disordered" evidence="6">
    <location>
        <begin position="129"/>
        <end position="169"/>
    </location>
</feature>
<dbReference type="Pfam" id="PF01399">
    <property type="entry name" value="PCI"/>
    <property type="match status" value="1"/>
</dbReference>
<dbReference type="GO" id="GO:0016282">
    <property type="term" value="C:eukaryotic 43S preinitiation complex"/>
    <property type="evidence" value="ECO:0007669"/>
    <property type="project" value="UniProtKB-UniRule"/>
</dbReference>
<evidence type="ECO:0000259" key="8">
    <source>
        <dbReference type="PROSITE" id="PS50250"/>
    </source>
</evidence>
<evidence type="ECO:0000256" key="3">
    <source>
        <dbReference type="ARBA" id="ARBA00022540"/>
    </source>
</evidence>
<evidence type="ECO:0000313" key="10">
    <source>
        <dbReference type="Proteomes" id="UP000246702"/>
    </source>
</evidence>
<dbReference type="GO" id="GO:0071541">
    <property type="term" value="C:eukaryotic translation initiation factor 3 complex, eIF3m"/>
    <property type="evidence" value="ECO:0007669"/>
    <property type="project" value="UniProtKB-UniRule"/>
</dbReference>
<dbReference type="HAMAP" id="MF_03012">
    <property type="entry name" value="eIF3m"/>
    <property type="match status" value="1"/>
</dbReference>
<keyword evidence="10" id="KW-1185">Reference proteome</keyword>
<evidence type="ECO:0000256" key="5">
    <source>
        <dbReference type="HAMAP-Rule" id="MF_03012"/>
    </source>
</evidence>
<comment type="subcellular location">
    <subcellularLocation>
        <location evidence="5">Cytoplasm</location>
    </subcellularLocation>
</comment>
<organism evidence="9 10">
    <name type="scientific">Aspergillus sclerotioniger CBS 115572</name>
    <dbReference type="NCBI Taxonomy" id="1450535"/>
    <lineage>
        <taxon>Eukaryota</taxon>
        <taxon>Fungi</taxon>
        <taxon>Dikarya</taxon>
        <taxon>Ascomycota</taxon>
        <taxon>Pezizomycotina</taxon>
        <taxon>Eurotiomycetes</taxon>
        <taxon>Eurotiomycetidae</taxon>
        <taxon>Eurotiales</taxon>
        <taxon>Aspergillaceae</taxon>
        <taxon>Aspergillus</taxon>
        <taxon>Aspergillus subgen. Circumdati</taxon>
    </lineage>
</organism>
<feature type="domain" description="PCI" evidence="8">
    <location>
        <begin position="372"/>
        <end position="560"/>
    </location>
</feature>
<feature type="compositionally biased region" description="Basic and acidic residues" evidence="6">
    <location>
        <begin position="232"/>
        <end position="246"/>
    </location>
</feature>
<keyword evidence="2 5" id="KW-0963">Cytoplasm</keyword>
<accession>A0A317VVX7</accession>
<dbReference type="GeneID" id="37119518"/>
<dbReference type="AlphaFoldDB" id="A0A317VVX7"/>
<proteinExistence type="inferred from homology"/>
<comment type="similarity">
    <text evidence="5">Belongs to the eIF-3 subunit M family.</text>
</comment>
<dbReference type="Pfam" id="PF24808">
    <property type="entry name" value="DUF7707"/>
    <property type="match status" value="1"/>
</dbReference>